<evidence type="ECO:0000256" key="2">
    <source>
        <dbReference type="ARBA" id="ARBA00023002"/>
    </source>
</evidence>
<proteinExistence type="predicted"/>
<dbReference type="Proteomes" id="UP000694044">
    <property type="component" value="Unassembled WGS sequence"/>
</dbReference>
<accession>A0A8T1VGD4</accession>
<evidence type="ECO:0000313" key="6">
    <source>
        <dbReference type="Proteomes" id="UP000694044"/>
    </source>
</evidence>
<feature type="compositionally biased region" description="Polar residues" evidence="3">
    <location>
        <begin position="16"/>
        <end position="38"/>
    </location>
</feature>
<reference evidence="5" key="1">
    <citation type="submission" date="2021-02" db="EMBL/GenBank/DDBJ databases">
        <authorList>
            <person name="Palmer J.M."/>
        </authorList>
    </citation>
    <scope>NUCLEOTIDE SEQUENCE</scope>
    <source>
        <strain evidence="5">SCRP734</strain>
    </source>
</reference>
<dbReference type="EMBL" id="JAGDFM010000316">
    <property type="protein sequence ID" value="KAG7380006.1"/>
    <property type="molecule type" value="Genomic_DNA"/>
</dbReference>
<dbReference type="Pfam" id="PF05368">
    <property type="entry name" value="NmrA"/>
    <property type="match status" value="1"/>
</dbReference>
<evidence type="ECO:0000259" key="4">
    <source>
        <dbReference type="Pfam" id="PF05368"/>
    </source>
</evidence>
<keyword evidence="1" id="KW-0521">NADP</keyword>
<dbReference type="InterPro" id="IPR051609">
    <property type="entry name" value="NmrA/Isoflavone_reductase-like"/>
</dbReference>
<dbReference type="GO" id="GO:0016491">
    <property type="term" value="F:oxidoreductase activity"/>
    <property type="evidence" value="ECO:0007669"/>
    <property type="project" value="UniProtKB-KW"/>
</dbReference>
<dbReference type="AlphaFoldDB" id="A0A8T1VGD4"/>
<sequence length="323" mass="35103">HPSGQFDPDVSKPRTSKLTIQTSPQDTSKPTDHFNQTAPQPPPAMSVYTKFAIIGAGGIGGTVADELLKKGASVSILTRDDTQQTLQAFKARGAKLFQLAYTDEDAVKKALAGSEVAISAVSPYHLDVQPPVVRAAKAAGIQLFVPAEYGVQVTVGPNAYKKVVQDLLAEVQLPATLFYTGIFAEFLPIFMDYHFEQGYMNVVGKGETPYSVTSRHDAGRFVAHVLSTAPKSALDGAKIPFEAERLSPLQIHELAEKKLGKNIEVRSITYEENMKKFDTDFTAFLTALGEDGRGVAGSEQEVQDSVAKFFPNWNPAKYETFLS</sequence>
<comment type="caution">
    <text evidence="5">The sequence shown here is derived from an EMBL/GenBank/DDBJ whole genome shotgun (WGS) entry which is preliminary data.</text>
</comment>
<protein>
    <recommendedName>
        <fullName evidence="4">NmrA-like domain-containing protein</fullName>
    </recommendedName>
</protein>
<name>A0A8T1VGD4_9STRA</name>
<feature type="non-terminal residue" evidence="5">
    <location>
        <position position="1"/>
    </location>
</feature>
<dbReference type="PANTHER" id="PTHR47706:SF4">
    <property type="entry name" value="NMRA-LIKE DOMAIN-CONTAINING PROTEIN"/>
    <property type="match status" value="1"/>
</dbReference>
<evidence type="ECO:0000313" key="5">
    <source>
        <dbReference type="EMBL" id="KAG7380006.1"/>
    </source>
</evidence>
<evidence type="ECO:0000256" key="1">
    <source>
        <dbReference type="ARBA" id="ARBA00022857"/>
    </source>
</evidence>
<keyword evidence="2" id="KW-0560">Oxidoreductase</keyword>
<keyword evidence="6" id="KW-1185">Reference proteome</keyword>
<feature type="region of interest" description="Disordered" evidence="3">
    <location>
        <begin position="1"/>
        <end position="41"/>
    </location>
</feature>
<gene>
    <name evidence="5" type="ORF">PHYPSEUDO_007853</name>
</gene>
<organism evidence="5 6">
    <name type="scientific">Phytophthora pseudosyringae</name>
    <dbReference type="NCBI Taxonomy" id="221518"/>
    <lineage>
        <taxon>Eukaryota</taxon>
        <taxon>Sar</taxon>
        <taxon>Stramenopiles</taxon>
        <taxon>Oomycota</taxon>
        <taxon>Peronosporomycetes</taxon>
        <taxon>Peronosporales</taxon>
        <taxon>Peronosporaceae</taxon>
        <taxon>Phytophthora</taxon>
    </lineage>
</organism>
<dbReference type="OrthoDB" id="102892at2759"/>
<evidence type="ECO:0000256" key="3">
    <source>
        <dbReference type="SAM" id="MobiDB-lite"/>
    </source>
</evidence>
<dbReference type="InterPro" id="IPR008030">
    <property type="entry name" value="NmrA-like"/>
</dbReference>
<feature type="domain" description="NmrA-like" evidence="4">
    <location>
        <begin position="52"/>
        <end position="283"/>
    </location>
</feature>
<dbReference type="PANTHER" id="PTHR47706">
    <property type="entry name" value="NMRA-LIKE FAMILY PROTEIN"/>
    <property type="match status" value="1"/>
</dbReference>